<proteinExistence type="inferred from homology"/>
<dbReference type="OrthoDB" id="1938780at2"/>
<dbReference type="RefSeq" id="WP_075726799.1">
    <property type="nucleotide sequence ID" value="NZ_LTDM01000026.1"/>
</dbReference>
<dbReference type="InterPro" id="IPR036390">
    <property type="entry name" value="WH_DNA-bd_sf"/>
</dbReference>
<dbReference type="SUPFAM" id="SSF46785">
    <property type="entry name" value="Winged helix' DNA-binding domain"/>
    <property type="match status" value="2"/>
</dbReference>
<dbReference type="Proteomes" id="UP000186112">
    <property type="component" value="Unassembled WGS sequence"/>
</dbReference>
<dbReference type="AlphaFoldDB" id="A0A1U7M583"/>
<comment type="caution">
    <text evidence="3">The sequence shown here is derived from an EMBL/GenBank/DDBJ whole genome shotgun (WGS) entry which is preliminary data.</text>
</comment>
<accession>A0A1U7M583</accession>
<sequence>MAEKENKIKVFKTNKLIEARYNLNLVEQKLILYAASQVNCFTGEDFTILKMPVSEFFSIIGNDEKSKNHTYIKNLAKGLMSKQLEINYPNGNWEIIQWLSRCKYGSEEAIIEIEFSKYMKPYLLKLEEHYKGYPLREVMQLGSKYSIRLYELLIQWEYTNHKSLTITVEELRKKMGVEDTEYKRFTNFEDRVIRTAVTELNNISNLFVTYEKIKLGRRIDKIKFKFSVKENEKSIAEEEIKQLKDIGFVDYIEIIKEIFDDDELVFTDSEINNAYILTVEKLDNIDAIQQNRDDAVGAYMLYYYEYTKDKANRRAYNYFLKAIREDYSNLRTLLKFHQDPLTLKYGKLFE</sequence>
<dbReference type="InterPro" id="IPR036388">
    <property type="entry name" value="WH-like_DNA-bd_sf"/>
</dbReference>
<gene>
    <name evidence="3" type="primary">repE</name>
    <name evidence="3" type="ORF">TICRE_15540</name>
</gene>
<evidence type="ECO:0000259" key="2">
    <source>
        <dbReference type="Pfam" id="PF01051"/>
    </source>
</evidence>
<evidence type="ECO:0000313" key="4">
    <source>
        <dbReference type="Proteomes" id="UP000186112"/>
    </source>
</evidence>
<reference evidence="3 4" key="1">
    <citation type="submission" date="2016-02" db="EMBL/GenBank/DDBJ databases">
        <title>Genome sequence of Tissierella creatinophila DSM 6911.</title>
        <authorList>
            <person name="Poehlein A."/>
            <person name="Daniel R."/>
        </authorList>
    </citation>
    <scope>NUCLEOTIDE SEQUENCE [LARGE SCALE GENOMIC DNA]</scope>
    <source>
        <strain evidence="3 4">DSM 6911</strain>
    </source>
</reference>
<comment type="similarity">
    <text evidence="1">Belongs to the initiator RepB protein family.</text>
</comment>
<protein>
    <submittedName>
        <fullName evidence="3">Replication initiation protein</fullName>
    </submittedName>
</protein>
<dbReference type="Pfam" id="PF21205">
    <property type="entry name" value="Rep3_C"/>
    <property type="match status" value="1"/>
</dbReference>
<keyword evidence="4" id="KW-1185">Reference proteome</keyword>
<dbReference type="InterPro" id="IPR000525">
    <property type="entry name" value="Initiator_Rep_WH1"/>
</dbReference>
<dbReference type="GO" id="GO:0006270">
    <property type="term" value="P:DNA replication initiation"/>
    <property type="evidence" value="ECO:0007669"/>
    <property type="project" value="InterPro"/>
</dbReference>
<dbReference type="GO" id="GO:0003887">
    <property type="term" value="F:DNA-directed DNA polymerase activity"/>
    <property type="evidence" value="ECO:0007669"/>
    <property type="project" value="InterPro"/>
</dbReference>
<dbReference type="Gene3D" id="1.10.10.10">
    <property type="entry name" value="Winged helix-like DNA-binding domain superfamily/Winged helix DNA-binding domain"/>
    <property type="match status" value="2"/>
</dbReference>
<feature type="domain" description="Initiator Rep protein WH1" evidence="2">
    <location>
        <begin position="9"/>
        <end position="153"/>
    </location>
</feature>
<evidence type="ECO:0000256" key="1">
    <source>
        <dbReference type="ARBA" id="ARBA00038283"/>
    </source>
</evidence>
<name>A0A1U7M583_TISCR</name>
<dbReference type="EMBL" id="LTDM01000026">
    <property type="protein sequence ID" value="OLS02473.1"/>
    <property type="molecule type" value="Genomic_DNA"/>
</dbReference>
<evidence type="ECO:0000313" key="3">
    <source>
        <dbReference type="EMBL" id="OLS02473.1"/>
    </source>
</evidence>
<organism evidence="3 4">
    <name type="scientific">Tissierella creatinophila DSM 6911</name>
    <dbReference type="NCBI Taxonomy" id="1123403"/>
    <lineage>
        <taxon>Bacteria</taxon>
        <taxon>Bacillati</taxon>
        <taxon>Bacillota</taxon>
        <taxon>Tissierellia</taxon>
        <taxon>Tissierellales</taxon>
        <taxon>Tissierellaceae</taxon>
        <taxon>Tissierella</taxon>
    </lineage>
</organism>
<dbReference type="Pfam" id="PF01051">
    <property type="entry name" value="Rep3_N"/>
    <property type="match status" value="1"/>
</dbReference>